<proteinExistence type="predicted"/>
<feature type="domain" description="EAL" evidence="2">
    <location>
        <begin position="329"/>
        <end position="583"/>
    </location>
</feature>
<organism evidence="3 4">
    <name type="scientific">Achromobacter aloeverae</name>
    <dbReference type="NCBI Taxonomy" id="1750518"/>
    <lineage>
        <taxon>Bacteria</taxon>
        <taxon>Pseudomonadati</taxon>
        <taxon>Pseudomonadota</taxon>
        <taxon>Betaproteobacteria</taxon>
        <taxon>Burkholderiales</taxon>
        <taxon>Alcaligenaceae</taxon>
        <taxon>Achromobacter</taxon>
    </lineage>
</organism>
<dbReference type="CDD" id="cd01948">
    <property type="entry name" value="EAL"/>
    <property type="match status" value="1"/>
</dbReference>
<dbReference type="EMBL" id="PYAL01000002">
    <property type="protein sequence ID" value="RXN91487.1"/>
    <property type="molecule type" value="Genomic_DNA"/>
</dbReference>
<reference evidence="3 4" key="1">
    <citation type="journal article" date="2017" name="Int. J. Syst. Evol. Microbiol.">
        <title>Achromobacter aloeverae sp. nov., isolated from the root of Aloe vera (L.) Burm.f.</title>
        <authorList>
            <person name="Kuncharoen N."/>
            <person name="Muramatsu Y."/>
            <person name="Shibata C."/>
            <person name="Kamakura Y."/>
            <person name="Nakagawa Y."/>
            <person name="Tanasupawat S."/>
        </authorList>
    </citation>
    <scope>NUCLEOTIDE SEQUENCE [LARGE SCALE GENOMIC DNA]</scope>
    <source>
        <strain evidence="3 4">AVA-1</strain>
    </source>
</reference>
<comment type="caution">
    <text evidence="3">The sequence shown here is derived from an EMBL/GenBank/DDBJ whole genome shotgun (WGS) entry which is preliminary data.</text>
</comment>
<evidence type="ECO:0000313" key="3">
    <source>
        <dbReference type="EMBL" id="RXN91487.1"/>
    </source>
</evidence>
<dbReference type="Gene3D" id="3.30.70.270">
    <property type="match status" value="1"/>
</dbReference>
<dbReference type="SMART" id="SM00052">
    <property type="entry name" value="EAL"/>
    <property type="match status" value="1"/>
</dbReference>
<dbReference type="InterPro" id="IPR050706">
    <property type="entry name" value="Cyclic-di-GMP_PDE-like"/>
</dbReference>
<keyword evidence="4" id="KW-1185">Reference proteome</keyword>
<dbReference type="PANTHER" id="PTHR33121:SF19">
    <property type="entry name" value="CYCLIC DI-GMP PHOSPHODIESTERASE PA2567"/>
    <property type="match status" value="1"/>
</dbReference>
<dbReference type="InterPro" id="IPR035919">
    <property type="entry name" value="EAL_sf"/>
</dbReference>
<protein>
    <recommendedName>
        <fullName evidence="2">EAL domain-containing protein</fullName>
    </recommendedName>
</protein>
<accession>A0A4Q1HLZ2</accession>
<sequence>MLFPLDPDTATMRSQPVFPAPTRPAADPHAAALAETAAMLAADLFGADAVVLMLHSPTAVTHVYNGLAGIADEALCRQAQAALPGGPAVQWQAHAPAARLRLSAPIPGADGTGWGSLHLFDADAPAAPAAGPLADTQAALDRLAAHIASGVRTLHAKHYEDHLTGLGNRHRFILDARAAMQRPGRSPGRLWAGIIEVLPLEDISRLVISAGLHRVEQAISMMSERLLSTLPAGVRLYRLGLVRFGLFRDDTLEHMHGCLSDCVARFDTPLHVDDVMQLDLCAVAGMIPVEHGELEDLIAALYSTSVAARSQGRPVTVYNRQVLRTQQRHGMIVSSLRAAIASPQQLRLVYQPRERTADGNWIAVEALLRWTHPTLGDIPPGEFIPLVEHTALMPLLTDWVLGTGLRQLGVWQRELPGLKMSINISASDLKRPGFDRRVRRLMDEHGIQARSLELEVTEGAIVRTERAVLETLGGLSRHGVEIAIDDFGAGYSNLTQLSELRVDVIKIDNRLVRAVAANPRAATIVQSVVDLAKRLGHRVVVEGVETAELKALSAHWGTDEMQGYYIARPMELAAMSAALATRHAWAPV</sequence>
<gene>
    <name evidence="3" type="ORF">C7R54_10140</name>
</gene>
<evidence type="ECO:0000259" key="2">
    <source>
        <dbReference type="PROSITE" id="PS50883"/>
    </source>
</evidence>
<dbReference type="InterPro" id="IPR001633">
    <property type="entry name" value="EAL_dom"/>
</dbReference>
<dbReference type="SUPFAM" id="SSF141868">
    <property type="entry name" value="EAL domain-like"/>
    <property type="match status" value="1"/>
</dbReference>
<dbReference type="Pfam" id="PF00563">
    <property type="entry name" value="EAL"/>
    <property type="match status" value="1"/>
</dbReference>
<dbReference type="InterPro" id="IPR043128">
    <property type="entry name" value="Rev_trsase/Diguanyl_cyclase"/>
</dbReference>
<dbReference type="PROSITE" id="PS50883">
    <property type="entry name" value="EAL"/>
    <property type="match status" value="1"/>
</dbReference>
<dbReference type="Gene3D" id="3.20.20.450">
    <property type="entry name" value="EAL domain"/>
    <property type="match status" value="1"/>
</dbReference>
<feature type="region of interest" description="Disordered" evidence="1">
    <location>
        <begin position="1"/>
        <end position="23"/>
    </location>
</feature>
<dbReference type="AlphaFoldDB" id="A0A4Q1HLZ2"/>
<evidence type="ECO:0000313" key="4">
    <source>
        <dbReference type="Proteomes" id="UP000290849"/>
    </source>
</evidence>
<dbReference type="GO" id="GO:0071111">
    <property type="term" value="F:cyclic-guanylate-specific phosphodiesterase activity"/>
    <property type="evidence" value="ECO:0007669"/>
    <property type="project" value="InterPro"/>
</dbReference>
<dbReference type="PANTHER" id="PTHR33121">
    <property type="entry name" value="CYCLIC DI-GMP PHOSPHODIESTERASE PDEF"/>
    <property type="match status" value="1"/>
</dbReference>
<name>A0A4Q1HLZ2_9BURK</name>
<dbReference type="Proteomes" id="UP000290849">
    <property type="component" value="Unassembled WGS sequence"/>
</dbReference>
<evidence type="ECO:0000256" key="1">
    <source>
        <dbReference type="SAM" id="MobiDB-lite"/>
    </source>
</evidence>